<sequence length="37" mass="4277">MERLLGAACFLSQQRHFDISQRTKTESNVLELHCISN</sequence>
<accession>A0A2K2CCF5</accession>
<dbReference type="FunCoup" id="A0A2K2CCF5">
    <property type="interactions" value="1598"/>
</dbReference>
<dbReference type="Proteomes" id="UP000006729">
    <property type="component" value="Chromosome 1"/>
</dbReference>
<dbReference type="InParanoid" id="A0A2K2CCF5"/>
<dbReference type="ExpressionAtlas" id="A0A2K2CCF5">
    <property type="expression patterns" value="baseline and differential"/>
</dbReference>
<gene>
    <name evidence="1" type="ORF">POPTR_001G420750v4</name>
</gene>
<dbReference type="PANTHER" id="PTHR31354">
    <property type="entry name" value="OS01G0793500 PROTEIN"/>
    <property type="match status" value="1"/>
</dbReference>
<protein>
    <recommendedName>
        <fullName evidence="3">Inositol-1,4,5-trisphosphate 5-phosphatase</fullName>
    </recommendedName>
</protein>
<comment type="caution">
    <text evidence="1">The sequence shown here is derived from an EMBL/GenBank/DDBJ whole genome shotgun (WGS) entry which is preliminary data.</text>
</comment>
<keyword evidence="2" id="KW-1185">Reference proteome</keyword>
<evidence type="ECO:0000313" key="2">
    <source>
        <dbReference type="Proteomes" id="UP000006729"/>
    </source>
</evidence>
<dbReference type="PANTHER" id="PTHR31354:SF2">
    <property type="entry name" value="OS01G0793500 PROTEIN"/>
    <property type="match status" value="1"/>
</dbReference>
<proteinExistence type="predicted"/>
<reference evidence="1 2" key="1">
    <citation type="journal article" date="2006" name="Science">
        <title>The genome of black cottonwood, Populus trichocarpa (Torr. &amp; Gray).</title>
        <authorList>
            <person name="Tuskan G.A."/>
            <person name="Difazio S."/>
            <person name="Jansson S."/>
            <person name="Bohlmann J."/>
            <person name="Grigoriev I."/>
            <person name="Hellsten U."/>
            <person name="Putnam N."/>
            <person name="Ralph S."/>
            <person name="Rombauts S."/>
            <person name="Salamov A."/>
            <person name="Schein J."/>
            <person name="Sterck L."/>
            <person name="Aerts A."/>
            <person name="Bhalerao R.R."/>
            <person name="Bhalerao R.P."/>
            <person name="Blaudez D."/>
            <person name="Boerjan W."/>
            <person name="Brun A."/>
            <person name="Brunner A."/>
            <person name="Busov V."/>
            <person name="Campbell M."/>
            <person name="Carlson J."/>
            <person name="Chalot M."/>
            <person name="Chapman J."/>
            <person name="Chen G.L."/>
            <person name="Cooper D."/>
            <person name="Coutinho P.M."/>
            <person name="Couturier J."/>
            <person name="Covert S."/>
            <person name="Cronk Q."/>
            <person name="Cunningham R."/>
            <person name="Davis J."/>
            <person name="Degroeve S."/>
            <person name="Dejardin A."/>
            <person name="Depamphilis C."/>
            <person name="Detter J."/>
            <person name="Dirks B."/>
            <person name="Dubchak I."/>
            <person name="Duplessis S."/>
            <person name="Ehlting J."/>
            <person name="Ellis B."/>
            <person name="Gendler K."/>
            <person name="Goodstein D."/>
            <person name="Gribskov M."/>
            <person name="Grimwood J."/>
            <person name="Groover A."/>
            <person name="Gunter L."/>
            <person name="Hamberger B."/>
            <person name="Heinze B."/>
            <person name="Helariutta Y."/>
            <person name="Henrissat B."/>
            <person name="Holligan D."/>
            <person name="Holt R."/>
            <person name="Huang W."/>
            <person name="Islam-Faridi N."/>
            <person name="Jones S."/>
            <person name="Jones-Rhoades M."/>
            <person name="Jorgensen R."/>
            <person name="Joshi C."/>
            <person name="Kangasjarvi J."/>
            <person name="Karlsson J."/>
            <person name="Kelleher C."/>
            <person name="Kirkpatrick R."/>
            <person name="Kirst M."/>
            <person name="Kohler A."/>
            <person name="Kalluri U."/>
            <person name="Larimer F."/>
            <person name="Leebens-Mack J."/>
            <person name="Leple J.C."/>
            <person name="Locascio P."/>
            <person name="Lou Y."/>
            <person name="Lucas S."/>
            <person name="Martin F."/>
            <person name="Montanini B."/>
            <person name="Napoli C."/>
            <person name="Nelson D.R."/>
            <person name="Nelson C."/>
            <person name="Nieminen K."/>
            <person name="Nilsson O."/>
            <person name="Pereda V."/>
            <person name="Peter G."/>
            <person name="Philippe R."/>
            <person name="Pilate G."/>
            <person name="Poliakov A."/>
            <person name="Razumovskaya J."/>
            <person name="Richardson P."/>
            <person name="Rinaldi C."/>
            <person name="Ritland K."/>
            <person name="Rouze P."/>
            <person name="Ryaboy D."/>
            <person name="Schmutz J."/>
            <person name="Schrader J."/>
            <person name="Segerman B."/>
            <person name="Shin H."/>
            <person name="Siddiqui A."/>
            <person name="Sterky F."/>
            <person name="Terry A."/>
            <person name="Tsai C.J."/>
            <person name="Uberbacher E."/>
            <person name="Unneberg P."/>
            <person name="Vahala J."/>
            <person name="Wall K."/>
            <person name="Wessler S."/>
            <person name="Yang G."/>
            <person name="Yin T."/>
            <person name="Douglas C."/>
            <person name="Marra M."/>
            <person name="Sandberg G."/>
            <person name="Van de Peer Y."/>
            <person name="Rokhsar D."/>
        </authorList>
    </citation>
    <scope>NUCLEOTIDE SEQUENCE [LARGE SCALE GENOMIC DNA]</scope>
    <source>
        <strain evidence="2">cv. Nisqually</strain>
    </source>
</reference>
<dbReference type="Gene3D" id="3.90.1720.10">
    <property type="entry name" value="endopeptidase domain like (from Nostoc punctiforme)"/>
    <property type="match status" value="1"/>
</dbReference>
<evidence type="ECO:0008006" key="3">
    <source>
        <dbReference type="Google" id="ProtNLM"/>
    </source>
</evidence>
<name>A0A2K2CCF5_POPTR</name>
<evidence type="ECO:0000313" key="1">
    <source>
        <dbReference type="EMBL" id="PNT59700.2"/>
    </source>
</evidence>
<dbReference type="EMBL" id="CM009290">
    <property type="protein sequence ID" value="PNT59700.2"/>
    <property type="molecule type" value="Genomic_DNA"/>
</dbReference>
<organism evidence="1 2">
    <name type="scientific">Populus trichocarpa</name>
    <name type="common">Western balsam poplar</name>
    <name type="synonym">Populus balsamifera subsp. trichocarpa</name>
    <dbReference type="NCBI Taxonomy" id="3694"/>
    <lineage>
        <taxon>Eukaryota</taxon>
        <taxon>Viridiplantae</taxon>
        <taxon>Streptophyta</taxon>
        <taxon>Embryophyta</taxon>
        <taxon>Tracheophyta</taxon>
        <taxon>Spermatophyta</taxon>
        <taxon>Magnoliopsida</taxon>
        <taxon>eudicotyledons</taxon>
        <taxon>Gunneridae</taxon>
        <taxon>Pentapetalae</taxon>
        <taxon>rosids</taxon>
        <taxon>fabids</taxon>
        <taxon>Malpighiales</taxon>
        <taxon>Salicaceae</taxon>
        <taxon>Saliceae</taxon>
        <taxon>Populus</taxon>
    </lineage>
</organism>
<dbReference type="AlphaFoldDB" id="A0A2K2CCF5"/>